<dbReference type="Proteomes" id="UP001152888">
    <property type="component" value="Unassembled WGS sequence"/>
</dbReference>
<name>A0A9P0PN82_ACAOB</name>
<dbReference type="EMBL" id="CAKOFQ010007094">
    <property type="protein sequence ID" value="CAH1990630.1"/>
    <property type="molecule type" value="Genomic_DNA"/>
</dbReference>
<protein>
    <submittedName>
        <fullName evidence="1">Uncharacterized protein</fullName>
    </submittedName>
</protein>
<organism evidence="1 2">
    <name type="scientific">Acanthoscelides obtectus</name>
    <name type="common">Bean weevil</name>
    <name type="synonym">Bruchus obtectus</name>
    <dbReference type="NCBI Taxonomy" id="200917"/>
    <lineage>
        <taxon>Eukaryota</taxon>
        <taxon>Metazoa</taxon>
        <taxon>Ecdysozoa</taxon>
        <taxon>Arthropoda</taxon>
        <taxon>Hexapoda</taxon>
        <taxon>Insecta</taxon>
        <taxon>Pterygota</taxon>
        <taxon>Neoptera</taxon>
        <taxon>Endopterygota</taxon>
        <taxon>Coleoptera</taxon>
        <taxon>Polyphaga</taxon>
        <taxon>Cucujiformia</taxon>
        <taxon>Chrysomeloidea</taxon>
        <taxon>Chrysomelidae</taxon>
        <taxon>Bruchinae</taxon>
        <taxon>Bruchini</taxon>
        <taxon>Acanthoscelides</taxon>
    </lineage>
</organism>
<evidence type="ECO:0000313" key="2">
    <source>
        <dbReference type="Proteomes" id="UP001152888"/>
    </source>
</evidence>
<sequence length="62" mass="6984">MCTALLQRTVTADWYTTICLPKVITELQKINPDRRIILHAHSPKNEAVLNGRKRGIIGQSSI</sequence>
<accession>A0A9P0PN82</accession>
<dbReference type="AlphaFoldDB" id="A0A9P0PN82"/>
<keyword evidence="2" id="KW-1185">Reference proteome</keyword>
<gene>
    <name evidence="1" type="ORF">ACAOBT_LOCUS19780</name>
</gene>
<proteinExistence type="predicted"/>
<comment type="caution">
    <text evidence="1">The sequence shown here is derived from an EMBL/GenBank/DDBJ whole genome shotgun (WGS) entry which is preliminary data.</text>
</comment>
<dbReference type="OrthoDB" id="8190546at2759"/>
<evidence type="ECO:0000313" key="1">
    <source>
        <dbReference type="EMBL" id="CAH1990630.1"/>
    </source>
</evidence>
<reference evidence="1" key="1">
    <citation type="submission" date="2022-03" db="EMBL/GenBank/DDBJ databases">
        <authorList>
            <person name="Sayadi A."/>
        </authorList>
    </citation>
    <scope>NUCLEOTIDE SEQUENCE</scope>
</reference>